<name>A0A2T5V4L5_9HYPH</name>
<dbReference type="InterPro" id="IPR020613">
    <property type="entry name" value="Thiolase_CS"/>
</dbReference>
<evidence type="ECO:0000313" key="8">
    <source>
        <dbReference type="Proteomes" id="UP000244081"/>
    </source>
</evidence>
<dbReference type="RefSeq" id="WP_107991247.1">
    <property type="nucleotide sequence ID" value="NZ_QAYG01000009.1"/>
</dbReference>
<dbReference type="EMBL" id="QAYG01000009">
    <property type="protein sequence ID" value="PTW58707.1"/>
    <property type="molecule type" value="Genomic_DNA"/>
</dbReference>
<reference evidence="7 8" key="1">
    <citation type="submission" date="2018-04" db="EMBL/GenBank/DDBJ databases">
        <title>Genomic Encyclopedia of Archaeal and Bacterial Type Strains, Phase II (KMG-II): from individual species to whole genera.</title>
        <authorList>
            <person name="Goeker M."/>
        </authorList>
    </citation>
    <scope>NUCLEOTIDE SEQUENCE [LARGE SCALE GENOMIC DNA]</scope>
    <source>
        <strain evidence="7 8">DSM 23382</strain>
    </source>
</reference>
<dbReference type="PANTHER" id="PTHR18919">
    <property type="entry name" value="ACETYL-COA C-ACYLTRANSFERASE"/>
    <property type="match status" value="1"/>
</dbReference>
<dbReference type="InterPro" id="IPR020616">
    <property type="entry name" value="Thiolase_N"/>
</dbReference>
<proteinExistence type="inferred from homology"/>
<evidence type="ECO:0000313" key="7">
    <source>
        <dbReference type="EMBL" id="PTW58707.1"/>
    </source>
</evidence>
<dbReference type="NCBIfam" id="TIGR01930">
    <property type="entry name" value="AcCoA-C-Actrans"/>
    <property type="match status" value="1"/>
</dbReference>
<dbReference type="InterPro" id="IPR016039">
    <property type="entry name" value="Thiolase-like"/>
</dbReference>
<evidence type="ECO:0000256" key="2">
    <source>
        <dbReference type="ARBA" id="ARBA00022679"/>
    </source>
</evidence>
<evidence type="ECO:0000256" key="1">
    <source>
        <dbReference type="ARBA" id="ARBA00010982"/>
    </source>
</evidence>
<feature type="domain" description="Thiolase C-terminal" evidence="6">
    <location>
        <begin position="250"/>
        <end position="364"/>
    </location>
</feature>
<dbReference type="SUPFAM" id="SSF53901">
    <property type="entry name" value="Thiolase-like"/>
    <property type="match status" value="2"/>
</dbReference>
<dbReference type="InterPro" id="IPR002155">
    <property type="entry name" value="Thiolase"/>
</dbReference>
<dbReference type="AlphaFoldDB" id="A0A2T5V4L5"/>
<dbReference type="OrthoDB" id="7838428at2"/>
<dbReference type="PROSITE" id="PS00737">
    <property type="entry name" value="THIOLASE_2"/>
    <property type="match status" value="1"/>
</dbReference>
<dbReference type="GO" id="GO:0003988">
    <property type="term" value="F:acetyl-CoA C-acyltransferase activity"/>
    <property type="evidence" value="ECO:0007669"/>
    <property type="project" value="UniProtKB-ARBA"/>
</dbReference>
<comment type="caution">
    <text evidence="7">The sequence shown here is derived from an EMBL/GenBank/DDBJ whole genome shotgun (WGS) entry which is preliminary data.</text>
</comment>
<feature type="domain" description="Thiolase N-terminal" evidence="5">
    <location>
        <begin position="4"/>
        <end position="198"/>
    </location>
</feature>
<dbReference type="Pfam" id="PF00108">
    <property type="entry name" value="Thiolase_N"/>
    <property type="match status" value="1"/>
</dbReference>
<organism evidence="7 8">
    <name type="scientific">Breoghania corrubedonensis</name>
    <dbReference type="NCBI Taxonomy" id="665038"/>
    <lineage>
        <taxon>Bacteria</taxon>
        <taxon>Pseudomonadati</taxon>
        <taxon>Pseudomonadota</taxon>
        <taxon>Alphaproteobacteria</taxon>
        <taxon>Hyphomicrobiales</taxon>
        <taxon>Stappiaceae</taxon>
        <taxon>Breoghania</taxon>
    </lineage>
</organism>
<dbReference type="Gene3D" id="3.40.47.10">
    <property type="match status" value="2"/>
</dbReference>
<dbReference type="Proteomes" id="UP000244081">
    <property type="component" value="Unassembled WGS sequence"/>
</dbReference>
<dbReference type="Pfam" id="PF02803">
    <property type="entry name" value="Thiolase_C"/>
    <property type="match status" value="1"/>
</dbReference>
<keyword evidence="2 4" id="KW-0808">Transferase</keyword>
<dbReference type="PANTHER" id="PTHR18919:SF107">
    <property type="entry name" value="ACETYL-COA ACETYLTRANSFERASE, CYTOSOLIC"/>
    <property type="match status" value="1"/>
</dbReference>
<evidence type="ECO:0000256" key="4">
    <source>
        <dbReference type="RuleBase" id="RU003557"/>
    </source>
</evidence>
<dbReference type="CDD" id="cd00751">
    <property type="entry name" value="thiolase"/>
    <property type="match status" value="1"/>
</dbReference>
<accession>A0A2T5V4L5</accession>
<gene>
    <name evidence="7" type="ORF">C8N35_1098</name>
</gene>
<evidence type="ECO:0000256" key="3">
    <source>
        <dbReference type="ARBA" id="ARBA00023315"/>
    </source>
</evidence>
<evidence type="ECO:0000259" key="5">
    <source>
        <dbReference type="Pfam" id="PF00108"/>
    </source>
</evidence>
<protein>
    <submittedName>
        <fullName evidence="7">Acetyl-CoA C-acetyltransferase</fullName>
    </submittedName>
</protein>
<keyword evidence="3 4" id="KW-0012">Acyltransferase</keyword>
<keyword evidence="8" id="KW-1185">Reference proteome</keyword>
<dbReference type="PIRSF" id="PIRSF000429">
    <property type="entry name" value="Ac-CoA_Ac_transf"/>
    <property type="match status" value="1"/>
</dbReference>
<sequence>MSFLAAALRTAVVPRGGGFKALRPHELAAPVVTALLRQAGLEGGDVDQLILSNALGGGGNPARVTALAAGLAHVSGLSIDAQCAGGLDAIALASAMIDAGQARIVIAGGAESFSLRPLRAHTFADGREPEFYTRPPFSPFPDQDPDMADAADELARQYAITRDEQDAYAVESHARALAARDRLVREIVPLEGVERDTFTRALSPKLAARTPAVSGSVSVAATAVEADAAAFCLVVSADVLRAMPHLRGVEIAGYASAGGESSMPGIAPVRAVNRVLEGQGLGVGDLAVVELMEAYAAQAMACIRGADLPDERVNLGGGALARGHPIGASGAILACRLYHEPGISGGTGLCAIAAAGGIGSALLMRG</sequence>
<comment type="similarity">
    <text evidence="1 4">Belongs to the thiolase-like superfamily. Thiolase family.</text>
</comment>
<dbReference type="InterPro" id="IPR020617">
    <property type="entry name" value="Thiolase_C"/>
</dbReference>
<evidence type="ECO:0000259" key="6">
    <source>
        <dbReference type="Pfam" id="PF02803"/>
    </source>
</evidence>